<dbReference type="SUPFAM" id="SSF51215">
    <property type="entry name" value="Regulatory protein AraC"/>
    <property type="match status" value="1"/>
</dbReference>
<proteinExistence type="predicted"/>
<keyword evidence="3" id="KW-0804">Transcription</keyword>
<keyword evidence="1" id="KW-0805">Transcription regulation</keyword>
<dbReference type="Pfam" id="PF12833">
    <property type="entry name" value="HTH_18"/>
    <property type="match status" value="1"/>
</dbReference>
<evidence type="ECO:0000313" key="6">
    <source>
        <dbReference type="Proteomes" id="UP000541352"/>
    </source>
</evidence>
<keyword evidence="2 5" id="KW-0238">DNA-binding</keyword>
<sequence>MKDIPIYGITEFTEADLSKVLYVNNLKKHLATHQFVNHPHKHSTYITVFFTSGEGTHEIDFQTYPVQPGSLFLLTPGQVHCWNLSNDADGFVVFHTEEFYNNAFLTRKISDFPFFYLQTNYPVVYLSSVEQPLLTPIFEWIYEESQHERPFKSQKLISLIDVLYIELARVYTDNHPVSDYYSHNYVQIKKLEKLIEENFRTLKLPKEYADAMNMTTRHLTRICQQSLNQSTGKLILTRIIIEAKRMLVHSDTSVNAVADYLGYEDYSYFVRLFKKEVGETPKQFQLRLASERASERVSLF</sequence>
<dbReference type="AlphaFoldDB" id="A0A7W5ZIY3"/>
<reference evidence="5 6" key="1">
    <citation type="submission" date="2020-08" db="EMBL/GenBank/DDBJ databases">
        <title>Genomic Encyclopedia of Type Strains, Phase IV (KMG-IV): sequencing the most valuable type-strain genomes for metagenomic binning, comparative biology and taxonomic classification.</title>
        <authorList>
            <person name="Goeker M."/>
        </authorList>
    </citation>
    <scope>NUCLEOTIDE SEQUENCE [LARGE SCALE GENOMIC DNA]</scope>
    <source>
        <strain evidence="5 6">DSM 17976</strain>
    </source>
</reference>
<evidence type="ECO:0000256" key="3">
    <source>
        <dbReference type="ARBA" id="ARBA00023163"/>
    </source>
</evidence>
<dbReference type="InterPro" id="IPR014710">
    <property type="entry name" value="RmlC-like_jellyroll"/>
</dbReference>
<dbReference type="Proteomes" id="UP000541352">
    <property type="component" value="Unassembled WGS sequence"/>
</dbReference>
<dbReference type="GO" id="GO:0003700">
    <property type="term" value="F:DNA-binding transcription factor activity"/>
    <property type="evidence" value="ECO:0007669"/>
    <property type="project" value="InterPro"/>
</dbReference>
<dbReference type="PANTHER" id="PTHR43280:SF32">
    <property type="entry name" value="TRANSCRIPTIONAL REGULATORY PROTEIN"/>
    <property type="match status" value="1"/>
</dbReference>
<dbReference type="Gene3D" id="2.60.120.10">
    <property type="entry name" value="Jelly Rolls"/>
    <property type="match status" value="1"/>
</dbReference>
<dbReference type="PRINTS" id="PR00032">
    <property type="entry name" value="HTHARAC"/>
</dbReference>
<name>A0A7W5ZIY3_9BACT</name>
<keyword evidence="6" id="KW-1185">Reference proteome</keyword>
<accession>A0A7W5ZIY3</accession>
<dbReference type="Gene3D" id="1.10.10.60">
    <property type="entry name" value="Homeodomain-like"/>
    <property type="match status" value="1"/>
</dbReference>
<gene>
    <name evidence="5" type="ORF">FHS57_001993</name>
</gene>
<dbReference type="PROSITE" id="PS01124">
    <property type="entry name" value="HTH_ARAC_FAMILY_2"/>
    <property type="match status" value="1"/>
</dbReference>
<evidence type="ECO:0000259" key="4">
    <source>
        <dbReference type="PROSITE" id="PS01124"/>
    </source>
</evidence>
<evidence type="ECO:0000313" key="5">
    <source>
        <dbReference type="EMBL" id="MBB3837996.1"/>
    </source>
</evidence>
<evidence type="ECO:0000256" key="2">
    <source>
        <dbReference type="ARBA" id="ARBA00023125"/>
    </source>
</evidence>
<dbReference type="SMART" id="SM00342">
    <property type="entry name" value="HTH_ARAC"/>
    <property type="match status" value="1"/>
</dbReference>
<dbReference type="InterPro" id="IPR018060">
    <property type="entry name" value="HTH_AraC"/>
</dbReference>
<dbReference type="SUPFAM" id="SSF46689">
    <property type="entry name" value="Homeodomain-like"/>
    <property type="match status" value="1"/>
</dbReference>
<protein>
    <submittedName>
        <fullName evidence="5">AraC-like DNA-binding protein</fullName>
    </submittedName>
</protein>
<dbReference type="GO" id="GO:0043565">
    <property type="term" value="F:sequence-specific DNA binding"/>
    <property type="evidence" value="ECO:0007669"/>
    <property type="project" value="InterPro"/>
</dbReference>
<dbReference type="EMBL" id="JACIBY010000003">
    <property type="protein sequence ID" value="MBB3837996.1"/>
    <property type="molecule type" value="Genomic_DNA"/>
</dbReference>
<dbReference type="Pfam" id="PF02311">
    <property type="entry name" value="AraC_binding"/>
    <property type="match status" value="1"/>
</dbReference>
<feature type="domain" description="HTH araC/xylS-type" evidence="4">
    <location>
        <begin position="189"/>
        <end position="287"/>
    </location>
</feature>
<dbReference type="InterPro" id="IPR020449">
    <property type="entry name" value="Tscrpt_reg_AraC-type_HTH"/>
</dbReference>
<comment type="caution">
    <text evidence="5">The sequence shown here is derived from an EMBL/GenBank/DDBJ whole genome shotgun (WGS) entry which is preliminary data.</text>
</comment>
<dbReference type="InterPro" id="IPR009057">
    <property type="entry name" value="Homeodomain-like_sf"/>
</dbReference>
<dbReference type="PANTHER" id="PTHR43280">
    <property type="entry name" value="ARAC-FAMILY TRANSCRIPTIONAL REGULATOR"/>
    <property type="match status" value="1"/>
</dbReference>
<organism evidence="5 6">
    <name type="scientific">Runella defluvii</name>
    <dbReference type="NCBI Taxonomy" id="370973"/>
    <lineage>
        <taxon>Bacteria</taxon>
        <taxon>Pseudomonadati</taxon>
        <taxon>Bacteroidota</taxon>
        <taxon>Cytophagia</taxon>
        <taxon>Cytophagales</taxon>
        <taxon>Spirosomataceae</taxon>
        <taxon>Runella</taxon>
    </lineage>
</organism>
<dbReference type="InterPro" id="IPR037923">
    <property type="entry name" value="HTH-like"/>
</dbReference>
<dbReference type="RefSeq" id="WP_183972989.1">
    <property type="nucleotide sequence ID" value="NZ_JACIBY010000003.1"/>
</dbReference>
<evidence type="ECO:0000256" key="1">
    <source>
        <dbReference type="ARBA" id="ARBA00023015"/>
    </source>
</evidence>
<dbReference type="InterPro" id="IPR003313">
    <property type="entry name" value="AraC-bd"/>
</dbReference>